<feature type="domain" description="Excalibur calcium-binding" evidence="3">
    <location>
        <begin position="117"/>
        <end position="153"/>
    </location>
</feature>
<evidence type="ECO:0000313" key="5">
    <source>
        <dbReference type="Proteomes" id="UP000321617"/>
    </source>
</evidence>
<sequence length="153" mass="15648">MDKQTGIGFGTLIVAGGIALCCLGGVVNACTPEGGVGPVDASVTPSPDQTGRPPRTSDTSSTEASESSPPRDDPAESGPADDDRDPDPDPEPEPEPSDHREPDPEPSEEPDDGDAPYYENCAAVRAAGAAPLYAGDPGYRPGLDRDKDGVACE</sequence>
<dbReference type="InterPro" id="IPR008613">
    <property type="entry name" value="Excalibur_Ca-bd_domain"/>
</dbReference>
<keyword evidence="5" id="KW-1185">Reference proteome</keyword>
<evidence type="ECO:0000259" key="3">
    <source>
        <dbReference type="SMART" id="SM00894"/>
    </source>
</evidence>
<feature type="compositionally biased region" description="Low complexity" evidence="1">
    <location>
        <begin position="56"/>
        <end position="68"/>
    </location>
</feature>
<keyword evidence="2" id="KW-0472">Membrane</keyword>
<dbReference type="EMBL" id="VLLL01000007">
    <property type="protein sequence ID" value="TWJ10673.1"/>
    <property type="molecule type" value="Genomic_DNA"/>
</dbReference>
<keyword evidence="2" id="KW-0812">Transmembrane</keyword>
<accession>A0A562UYJ8</accession>
<reference evidence="4 5" key="1">
    <citation type="journal article" date="2013" name="Stand. Genomic Sci.">
        <title>Genomic Encyclopedia of Type Strains, Phase I: The one thousand microbial genomes (KMG-I) project.</title>
        <authorList>
            <person name="Kyrpides N.C."/>
            <person name="Woyke T."/>
            <person name="Eisen J.A."/>
            <person name="Garrity G."/>
            <person name="Lilburn T.G."/>
            <person name="Beck B.J."/>
            <person name="Whitman W.B."/>
            <person name="Hugenholtz P."/>
            <person name="Klenk H.P."/>
        </authorList>
    </citation>
    <scope>NUCLEOTIDE SEQUENCE [LARGE SCALE GENOMIC DNA]</scope>
    <source>
        <strain evidence="4 5">DSM 45044</strain>
    </source>
</reference>
<gene>
    <name evidence="4" type="ORF">LX16_4093</name>
</gene>
<proteinExistence type="predicted"/>
<comment type="caution">
    <text evidence="4">The sequence shown here is derived from an EMBL/GenBank/DDBJ whole genome shotgun (WGS) entry which is preliminary data.</text>
</comment>
<evidence type="ECO:0000313" key="4">
    <source>
        <dbReference type="EMBL" id="TWJ10673.1"/>
    </source>
</evidence>
<dbReference type="AlphaFoldDB" id="A0A562UYJ8"/>
<keyword evidence="2" id="KW-1133">Transmembrane helix</keyword>
<dbReference type="SMART" id="SM00894">
    <property type="entry name" value="Excalibur"/>
    <property type="match status" value="1"/>
</dbReference>
<feature type="region of interest" description="Disordered" evidence="1">
    <location>
        <begin position="27"/>
        <end position="153"/>
    </location>
</feature>
<protein>
    <submittedName>
        <fullName evidence="4">Excalibur calcium-binding domain-containing protein</fullName>
    </submittedName>
</protein>
<feature type="compositionally biased region" description="Basic and acidic residues" evidence="1">
    <location>
        <begin position="142"/>
        <end position="153"/>
    </location>
</feature>
<organism evidence="4 5">
    <name type="scientific">Stackebrandtia albiflava</name>
    <dbReference type="NCBI Taxonomy" id="406432"/>
    <lineage>
        <taxon>Bacteria</taxon>
        <taxon>Bacillati</taxon>
        <taxon>Actinomycetota</taxon>
        <taxon>Actinomycetes</taxon>
        <taxon>Glycomycetales</taxon>
        <taxon>Glycomycetaceae</taxon>
        <taxon>Stackebrandtia</taxon>
    </lineage>
</organism>
<feature type="compositionally biased region" description="Acidic residues" evidence="1">
    <location>
        <begin position="104"/>
        <end position="114"/>
    </location>
</feature>
<evidence type="ECO:0000256" key="2">
    <source>
        <dbReference type="SAM" id="Phobius"/>
    </source>
</evidence>
<dbReference type="Proteomes" id="UP000321617">
    <property type="component" value="Unassembled WGS sequence"/>
</dbReference>
<evidence type="ECO:0000256" key="1">
    <source>
        <dbReference type="SAM" id="MobiDB-lite"/>
    </source>
</evidence>
<name>A0A562UYJ8_9ACTN</name>
<feature type="transmembrane region" description="Helical" evidence="2">
    <location>
        <begin position="7"/>
        <end position="27"/>
    </location>
</feature>
<dbReference type="RefSeq" id="WP_211354642.1">
    <property type="nucleotide sequence ID" value="NZ_BAABIJ010000003.1"/>
</dbReference>
<dbReference type="Pfam" id="PF05901">
    <property type="entry name" value="Excalibur"/>
    <property type="match status" value="1"/>
</dbReference>
<feature type="compositionally biased region" description="Acidic residues" evidence="1">
    <location>
        <begin position="79"/>
        <end position="95"/>
    </location>
</feature>